<keyword evidence="4 8" id="KW-0812">Transmembrane</keyword>
<protein>
    <submittedName>
        <fullName evidence="10">Tetratricopeptide repeat protein</fullName>
    </submittedName>
</protein>
<sequence length="234" mass="24363">MALTPQNNEAFFREVDEEVRRDRAVAFFTRYGKVIAALVALALVALAGWLWWKSHLAQQAGQDSEKLAPALANLEAGNSPTAPDAAALAQVGDSPRDGYRALAGLALADTAAMKGDTKGAAARYAGIAADQGIAQPVRDVALLRSIAIRFDTMPSAEVIATLKPLVVPGQAFFASAAEYTALAELKLGHNQTAAKLLATIARDQTAPATLRGRAAGLATTLGETIEPADTVSKG</sequence>
<dbReference type="Pfam" id="PF09976">
    <property type="entry name" value="TPR_21"/>
    <property type="match status" value="1"/>
</dbReference>
<reference evidence="10" key="1">
    <citation type="submission" date="2023-07" db="EMBL/GenBank/DDBJ databases">
        <authorList>
            <person name="Kim M."/>
        </authorList>
    </citation>
    <scope>NUCLEOTIDE SEQUENCE</scope>
    <source>
        <strain evidence="10">BIUV-7</strain>
    </source>
</reference>
<keyword evidence="3" id="KW-1003">Cell membrane</keyword>
<evidence type="ECO:0000256" key="2">
    <source>
        <dbReference type="ARBA" id="ARBA00004236"/>
    </source>
</evidence>
<dbReference type="PANTHER" id="PTHR38035:SF1">
    <property type="entry name" value="ANCILLARY SECYEG TRANSLOCON SUBUNIT"/>
    <property type="match status" value="1"/>
</dbReference>
<dbReference type="Proteomes" id="UP001169764">
    <property type="component" value="Unassembled WGS sequence"/>
</dbReference>
<accession>A0ABT8YE10</accession>
<dbReference type="EMBL" id="JAUOTP010000011">
    <property type="protein sequence ID" value="MDO6416598.1"/>
    <property type="molecule type" value="Genomic_DNA"/>
</dbReference>
<dbReference type="RefSeq" id="WP_303546293.1">
    <property type="nucleotide sequence ID" value="NZ_JAUOTP010000011.1"/>
</dbReference>
<proteinExistence type="predicted"/>
<comment type="caution">
    <text evidence="10">The sequence shown here is derived from an EMBL/GenBank/DDBJ whole genome shotgun (WGS) entry which is preliminary data.</text>
</comment>
<evidence type="ECO:0000256" key="6">
    <source>
        <dbReference type="ARBA" id="ARBA00023136"/>
    </source>
</evidence>
<evidence type="ECO:0000256" key="5">
    <source>
        <dbReference type="ARBA" id="ARBA00022989"/>
    </source>
</evidence>
<evidence type="ECO:0000259" key="9">
    <source>
        <dbReference type="Pfam" id="PF09976"/>
    </source>
</evidence>
<organism evidence="10 11">
    <name type="scientific">Sphingomonas natans</name>
    <dbReference type="NCBI Taxonomy" id="3063330"/>
    <lineage>
        <taxon>Bacteria</taxon>
        <taxon>Pseudomonadati</taxon>
        <taxon>Pseudomonadota</taxon>
        <taxon>Alphaproteobacteria</taxon>
        <taxon>Sphingomonadales</taxon>
        <taxon>Sphingomonadaceae</taxon>
        <taxon>Sphingomonas</taxon>
    </lineage>
</organism>
<gene>
    <name evidence="10" type="ORF">Q4F19_19600</name>
</gene>
<name>A0ABT8YE10_9SPHN</name>
<dbReference type="PANTHER" id="PTHR38035">
    <property type="entry name" value="UPF0070 PROTEIN YFGM"/>
    <property type="match status" value="1"/>
</dbReference>
<evidence type="ECO:0000256" key="1">
    <source>
        <dbReference type="ARBA" id="ARBA00004167"/>
    </source>
</evidence>
<comment type="subcellular location">
    <subcellularLocation>
        <location evidence="2">Cell membrane</location>
    </subcellularLocation>
    <subcellularLocation>
        <location evidence="1">Membrane</location>
        <topology evidence="1">Single-pass membrane protein</topology>
    </subcellularLocation>
</comment>
<evidence type="ECO:0000313" key="10">
    <source>
        <dbReference type="EMBL" id="MDO6416598.1"/>
    </source>
</evidence>
<keyword evidence="6 8" id="KW-0472">Membrane</keyword>
<keyword evidence="5 8" id="KW-1133">Transmembrane helix</keyword>
<keyword evidence="11" id="KW-1185">Reference proteome</keyword>
<evidence type="ECO:0000256" key="4">
    <source>
        <dbReference type="ARBA" id="ARBA00022692"/>
    </source>
</evidence>
<evidence type="ECO:0000256" key="3">
    <source>
        <dbReference type="ARBA" id="ARBA00022475"/>
    </source>
</evidence>
<evidence type="ECO:0000313" key="11">
    <source>
        <dbReference type="Proteomes" id="UP001169764"/>
    </source>
</evidence>
<feature type="domain" description="Ancillary SecYEG translocon subunit/Cell division coordinator CpoB TPR" evidence="9">
    <location>
        <begin position="26"/>
        <end position="179"/>
    </location>
</feature>
<feature type="transmembrane region" description="Helical" evidence="8">
    <location>
        <begin position="31"/>
        <end position="52"/>
    </location>
</feature>
<evidence type="ECO:0000256" key="7">
    <source>
        <dbReference type="ARBA" id="ARBA00023186"/>
    </source>
</evidence>
<evidence type="ECO:0000256" key="8">
    <source>
        <dbReference type="SAM" id="Phobius"/>
    </source>
</evidence>
<dbReference type="InterPro" id="IPR026039">
    <property type="entry name" value="YfgM"/>
</dbReference>
<keyword evidence="7" id="KW-0143">Chaperone</keyword>
<dbReference type="InterPro" id="IPR018704">
    <property type="entry name" value="SecYEG/CpoB_TPR"/>
</dbReference>